<accession>A0A8B6CJ80</accession>
<dbReference type="PROSITE" id="PS50157">
    <property type="entry name" value="ZINC_FINGER_C2H2_2"/>
    <property type="match status" value="1"/>
</dbReference>
<feature type="region of interest" description="Disordered" evidence="2">
    <location>
        <begin position="192"/>
        <end position="212"/>
    </location>
</feature>
<keyword evidence="1" id="KW-0863">Zinc-finger</keyword>
<dbReference type="AlphaFoldDB" id="A0A8B6CJ80"/>
<feature type="region of interest" description="Disordered" evidence="2">
    <location>
        <begin position="257"/>
        <end position="293"/>
    </location>
</feature>
<comment type="caution">
    <text evidence="4">The sequence shown here is derived from an EMBL/GenBank/DDBJ whole genome shotgun (WGS) entry which is preliminary data.</text>
</comment>
<name>A0A8B6CJ80_MYTGA</name>
<dbReference type="SMART" id="SM00355">
    <property type="entry name" value="ZnF_C2H2"/>
    <property type="match status" value="3"/>
</dbReference>
<feature type="domain" description="C2H2-type" evidence="3">
    <location>
        <begin position="53"/>
        <end position="78"/>
    </location>
</feature>
<dbReference type="Proteomes" id="UP000596742">
    <property type="component" value="Unassembled WGS sequence"/>
</dbReference>
<dbReference type="GO" id="GO:0008270">
    <property type="term" value="F:zinc ion binding"/>
    <property type="evidence" value="ECO:0007669"/>
    <property type="project" value="UniProtKB-KW"/>
</dbReference>
<dbReference type="Pfam" id="PF12874">
    <property type="entry name" value="zf-met"/>
    <property type="match status" value="1"/>
</dbReference>
<organism evidence="4 5">
    <name type="scientific">Mytilus galloprovincialis</name>
    <name type="common">Mediterranean mussel</name>
    <dbReference type="NCBI Taxonomy" id="29158"/>
    <lineage>
        <taxon>Eukaryota</taxon>
        <taxon>Metazoa</taxon>
        <taxon>Spiralia</taxon>
        <taxon>Lophotrochozoa</taxon>
        <taxon>Mollusca</taxon>
        <taxon>Bivalvia</taxon>
        <taxon>Autobranchia</taxon>
        <taxon>Pteriomorphia</taxon>
        <taxon>Mytilida</taxon>
        <taxon>Mytiloidea</taxon>
        <taxon>Mytilidae</taxon>
        <taxon>Mytilinae</taxon>
        <taxon>Mytilus</taxon>
    </lineage>
</organism>
<evidence type="ECO:0000256" key="2">
    <source>
        <dbReference type="SAM" id="MobiDB-lite"/>
    </source>
</evidence>
<evidence type="ECO:0000256" key="1">
    <source>
        <dbReference type="PROSITE-ProRule" id="PRU00042"/>
    </source>
</evidence>
<dbReference type="PANTHER" id="PTHR21354:SF0">
    <property type="entry name" value="ZINC FINGER PROTEIN 511"/>
    <property type="match status" value="1"/>
</dbReference>
<evidence type="ECO:0000313" key="4">
    <source>
        <dbReference type="EMBL" id="VDI05395.1"/>
    </source>
</evidence>
<keyword evidence="1" id="KW-0862">Zinc</keyword>
<evidence type="ECO:0000259" key="3">
    <source>
        <dbReference type="PROSITE" id="PS50157"/>
    </source>
</evidence>
<sequence length="306" mass="35511">MKTKLSWSWITSKRLMKINSPLFEEGNIICCLATKHVTYKEDVDDLLERKPTFNCGIGTCDKSFQSLAEYESHYNSIHRNVCSICRRFYPSSHLLDIHLLEWHDSMFELMAEKQHMFQCLIPTCSMKLANRKQRKNHMIKVHRYPSNFRFDREKTSNKSSNTNKKGRAPITMETTVNTNKENKQELVDKIPCGTSTESTSMETERDNSNDLGLKLQDKSLPVTLSESMSMETEVDKENRPKLKFSYRVPQNFSFGHGVSKGFQRSRGRGRGSKAKHWHNQLPENKNTEMDIENIDMNDLNDALNTT</sequence>
<keyword evidence="5" id="KW-1185">Reference proteome</keyword>
<dbReference type="PANTHER" id="PTHR21354">
    <property type="entry name" value="ZINC FINGER PROTEIN 511"/>
    <property type="match status" value="1"/>
</dbReference>
<dbReference type="PROSITE" id="PS00028">
    <property type="entry name" value="ZINC_FINGER_C2H2_1"/>
    <property type="match status" value="1"/>
</dbReference>
<dbReference type="InterPro" id="IPR013087">
    <property type="entry name" value="Znf_C2H2_type"/>
</dbReference>
<feature type="compositionally biased region" description="Basic residues" evidence="2">
    <location>
        <begin position="263"/>
        <end position="278"/>
    </location>
</feature>
<dbReference type="EMBL" id="UYJE01001815">
    <property type="protein sequence ID" value="VDI05395.1"/>
    <property type="molecule type" value="Genomic_DNA"/>
</dbReference>
<dbReference type="InterPro" id="IPR039258">
    <property type="entry name" value="ZNF511"/>
</dbReference>
<dbReference type="OrthoDB" id="18440at2759"/>
<proteinExistence type="predicted"/>
<keyword evidence="1" id="KW-0479">Metal-binding</keyword>
<reference evidence="4" key="1">
    <citation type="submission" date="2018-11" db="EMBL/GenBank/DDBJ databases">
        <authorList>
            <person name="Alioto T."/>
            <person name="Alioto T."/>
        </authorList>
    </citation>
    <scope>NUCLEOTIDE SEQUENCE</scope>
</reference>
<protein>
    <recommendedName>
        <fullName evidence="3">C2H2-type domain-containing protein</fullName>
    </recommendedName>
</protein>
<evidence type="ECO:0000313" key="5">
    <source>
        <dbReference type="Proteomes" id="UP000596742"/>
    </source>
</evidence>
<gene>
    <name evidence="4" type="ORF">MGAL_10B066961</name>
</gene>